<organism evidence="2 3">
    <name type="scientific">Azotobacter chroococcum</name>
    <dbReference type="NCBI Taxonomy" id="353"/>
    <lineage>
        <taxon>Bacteria</taxon>
        <taxon>Pseudomonadati</taxon>
        <taxon>Pseudomonadota</taxon>
        <taxon>Gammaproteobacteria</taxon>
        <taxon>Pseudomonadales</taxon>
        <taxon>Pseudomonadaceae</taxon>
        <taxon>Azotobacter</taxon>
    </lineage>
</organism>
<gene>
    <name evidence="2" type="ORF">EV691_1457</name>
</gene>
<evidence type="ECO:0000259" key="1">
    <source>
        <dbReference type="Pfam" id="PF00171"/>
    </source>
</evidence>
<dbReference type="GO" id="GO:0004491">
    <property type="term" value="F:methylmalonate-semialdehyde dehydrogenase (acylating, NAD) activity"/>
    <property type="evidence" value="ECO:0007669"/>
    <property type="project" value="InterPro"/>
</dbReference>
<dbReference type="InterPro" id="IPR015590">
    <property type="entry name" value="Aldehyde_DH_dom"/>
</dbReference>
<accession>A0A4R1P935</accession>
<dbReference type="InterPro" id="IPR016161">
    <property type="entry name" value="Ald_DH/histidinol_DH"/>
</dbReference>
<dbReference type="Proteomes" id="UP000295169">
    <property type="component" value="Unassembled WGS sequence"/>
</dbReference>
<dbReference type="Gene3D" id="3.40.309.10">
    <property type="entry name" value="Aldehyde Dehydrogenase, Chain A, domain 2"/>
    <property type="match status" value="1"/>
</dbReference>
<dbReference type="GO" id="GO:0006210">
    <property type="term" value="P:thymine catabolic process"/>
    <property type="evidence" value="ECO:0007669"/>
    <property type="project" value="TreeGrafter"/>
</dbReference>
<sequence>MPDASLEQAADALIGKLLPRSDRLRIRNGVDPEAGMGMVGINVPIPVPMAWHSFGGWRRSLFGDHHAYGEEGIRFYTRYKSVMQRWPDSIAKGPEFSMPTAK</sequence>
<dbReference type="Pfam" id="PF00171">
    <property type="entry name" value="Aldedh"/>
    <property type="match status" value="1"/>
</dbReference>
<dbReference type="PANTHER" id="PTHR43866:SF4">
    <property type="entry name" value="MALONATE-SEMIALDEHYDE DEHYDROGENASE"/>
    <property type="match status" value="1"/>
</dbReference>
<dbReference type="GO" id="GO:0006574">
    <property type="term" value="P:L-valine catabolic process"/>
    <property type="evidence" value="ECO:0007669"/>
    <property type="project" value="TreeGrafter"/>
</dbReference>
<comment type="caution">
    <text evidence="2">The sequence shown here is derived from an EMBL/GenBank/DDBJ whole genome shotgun (WGS) entry which is preliminary data.</text>
</comment>
<evidence type="ECO:0000313" key="2">
    <source>
        <dbReference type="EMBL" id="TCL18660.1"/>
    </source>
</evidence>
<dbReference type="InterPro" id="IPR010061">
    <property type="entry name" value="MeMal-semiAld_DH"/>
</dbReference>
<dbReference type="InterPro" id="IPR016163">
    <property type="entry name" value="Ald_DH_C"/>
</dbReference>
<dbReference type="SUPFAM" id="SSF53720">
    <property type="entry name" value="ALDH-like"/>
    <property type="match status" value="1"/>
</dbReference>
<evidence type="ECO:0000313" key="3">
    <source>
        <dbReference type="Proteomes" id="UP000295169"/>
    </source>
</evidence>
<dbReference type="PANTHER" id="PTHR43866">
    <property type="entry name" value="MALONATE-SEMIALDEHYDE DEHYDROGENASE"/>
    <property type="match status" value="1"/>
</dbReference>
<proteinExistence type="predicted"/>
<dbReference type="EMBL" id="SMMU01000045">
    <property type="protein sequence ID" value="TCL18660.1"/>
    <property type="molecule type" value="Genomic_DNA"/>
</dbReference>
<reference evidence="2 3" key="1">
    <citation type="submission" date="2019-03" db="EMBL/GenBank/DDBJ databases">
        <title>Genomic Encyclopedia of Type Strains, Phase IV (KMG-IV): sequencing the most valuable type-strain genomes for metagenomic binning, comparative biology and taxonomic classification.</title>
        <authorList>
            <person name="Goeker M."/>
        </authorList>
    </citation>
    <scope>NUCLEOTIDE SEQUENCE [LARGE SCALE GENOMIC DNA]</scope>
    <source>
        <strain evidence="2 3">DSM 2286</strain>
    </source>
</reference>
<feature type="domain" description="Aldehyde dehydrogenase" evidence="1">
    <location>
        <begin position="34"/>
        <end position="82"/>
    </location>
</feature>
<dbReference type="AlphaFoldDB" id="A0A4R1P935"/>
<name>A0A4R1P935_9GAMM</name>
<protein>
    <submittedName>
        <fullName evidence="2">Aldehyde dehydrogenase family protein</fullName>
    </submittedName>
</protein>